<dbReference type="InterPro" id="IPR011990">
    <property type="entry name" value="TPR-like_helical_dom_sf"/>
</dbReference>
<dbReference type="OrthoDB" id="10268002at2759"/>
<evidence type="ECO:0000313" key="3">
    <source>
        <dbReference type="RefSeq" id="XP_034246823.1"/>
    </source>
</evidence>
<gene>
    <name evidence="3" type="primary">LOC117648428</name>
</gene>
<protein>
    <submittedName>
        <fullName evidence="3">Uncharacterized protein LOC117648428</fullName>
    </submittedName>
</protein>
<reference evidence="3" key="1">
    <citation type="submission" date="2025-08" db="UniProtKB">
        <authorList>
            <consortium name="RefSeq"/>
        </authorList>
    </citation>
    <scope>IDENTIFICATION</scope>
    <source>
        <tissue evidence="3">Total insect</tissue>
    </source>
</reference>
<dbReference type="RefSeq" id="XP_034246823.1">
    <property type="nucleotide sequence ID" value="XM_034390932.1"/>
</dbReference>
<keyword evidence="1" id="KW-0802">TPR repeat</keyword>
<sequence length="302" mass="34339">MVAKTSSPSGFRKAVRAERVEVVSENVKAAKKRDKKARVNLDDENVLMAVNVFLDVGRQVHRRTKYKRAMEYFDTAVDLDPESLKPLQPRAATLVTLAYFEEALEEIDKLEAAYKAQEGVEAEEPQDCRVPLAIRRLKVEALWQGGRFERAAVLAAQGMRVRRQPPYFTDMYYTSLATLDQCLGSSLDSCLEALSENKDLLERLRPDPPEDDLGPVRVRHYVKPKTKEQLCRDQRYKEFTRQRRVYKAGLFLGALGRDIEYIDHLGEHAAITNRASDAWIRRHVDAVAGDMTKRMVGAAQTG</sequence>
<dbReference type="InterPro" id="IPR019734">
    <property type="entry name" value="TPR_rpt"/>
</dbReference>
<dbReference type="GeneID" id="117648428"/>
<dbReference type="SUPFAM" id="SSF48452">
    <property type="entry name" value="TPR-like"/>
    <property type="match status" value="1"/>
</dbReference>
<accession>A0A6P8Z2W4</accession>
<feature type="repeat" description="TPR" evidence="1">
    <location>
        <begin position="50"/>
        <end position="83"/>
    </location>
</feature>
<dbReference type="AlphaFoldDB" id="A0A6P8Z2W4"/>
<dbReference type="InParanoid" id="A0A6P8Z2W4"/>
<dbReference type="KEGG" id="tpal:117648428"/>
<evidence type="ECO:0000256" key="1">
    <source>
        <dbReference type="PROSITE-ProRule" id="PRU00339"/>
    </source>
</evidence>
<name>A0A6P8Z2W4_THRPL</name>
<dbReference type="Gene3D" id="1.25.40.10">
    <property type="entry name" value="Tetratricopeptide repeat domain"/>
    <property type="match status" value="1"/>
</dbReference>
<proteinExistence type="predicted"/>
<keyword evidence="2" id="KW-1185">Reference proteome</keyword>
<dbReference type="Proteomes" id="UP000515158">
    <property type="component" value="Unplaced"/>
</dbReference>
<dbReference type="PROSITE" id="PS50005">
    <property type="entry name" value="TPR"/>
    <property type="match status" value="1"/>
</dbReference>
<evidence type="ECO:0000313" key="2">
    <source>
        <dbReference type="Proteomes" id="UP000515158"/>
    </source>
</evidence>
<organism evidence="3">
    <name type="scientific">Thrips palmi</name>
    <name type="common">Melon thrips</name>
    <dbReference type="NCBI Taxonomy" id="161013"/>
    <lineage>
        <taxon>Eukaryota</taxon>
        <taxon>Metazoa</taxon>
        <taxon>Ecdysozoa</taxon>
        <taxon>Arthropoda</taxon>
        <taxon>Hexapoda</taxon>
        <taxon>Insecta</taxon>
        <taxon>Pterygota</taxon>
        <taxon>Neoptera</taxon>
        <taxon>Paraneoptera</taxon>
        <taxon>Thysanoptera</taxon>
        <taxon>Terebrantia</taxon>
        <taxon>Thripoidea</taxon>
        <taxon>Thripidae</taxon>
        <taxon>Thrips</taxon>
    </lineage>
</organism>